<comment type="function">
    <text evidence="7">Specifically dimethylates two adjacent adenosines (A1518 and A1519) in the loop of a conserved hairpin near the 3'-end of 16S rRNA in the 30S particle. May play a critical role in biogenesis of 30S subunits.</text>
</comment>
<name>A0A1H6KB83_9RHOB</name>
<dbReference type="InterPro" id="IPR001737">
    <property type="entry name" value="KsgA/Erm"/>
</dbReference>
<gene>
    <name evidence="7" type="primary">rsmA</name>
    <name evidence="7" type="synonym">ksgA</name>
    <name evidence="10" type="ORF">SAMN04488075_0877</name>
</gene>
<organism evidence="10 11">
    <name type="scientific">Paracoccus alkenifer</name>
    <dbReference type="NCBI Taxonomy" id="65735"/>
    <lineage>
        <taxon>Bacteria</taxon>
        <taxon>Pseudomonadati</taxon>
        <taxon>Pseudomonadota</taxon>
        <taxon>Alphaproteobacteria</taxon>
        <taxon>Rhodobacterales</taxon>
        <taxon>Paracoccaceae</taxon>
        <taxon>Paracoccus</taxon>
    </lineage>
</organism>
<keyword evidence="2 7" id="KW-0698">rRNA processing</keyword>
<proteinExistence type="inferred from homology"/>
<dbReference type="Gene3D" id="3.40.50.150">
    <property type="entry name" value="Vaccinia Virus protein VP39"/>
    <property type="match status" value="1"/>
</dbReference>
<dbReference type="CDD" id="cd02440">
    <property type="entry name" value="AdoMet_MTases"/>
    <property type="match status" value="1"/>
</dbReference>
<comment type="subcellular location">
    <subcellularLocation>
        <location evidence="7">Cytoplasm</location>
    </subcellularLocation>
</comment>
<reference evidence="11" key="1">
    <citation type="submission" date="2016-10" db="EMBL/GenBank/DDBJ databases">
        <authorList>
            <person name="Varghese N."/>
            <person name="Submissions S."/>
        </authorList>
    </citation>
    <scope>NUCLEOTIDE SEQUENCE [LARGE SCALE GENOMIC DNA]</scope>
    <source>
        <strain evidence="11">DSM 11593</strain>
    </source>
</reference>
<accession>A0A1H6KB83</accession>
<dbReference type="Proteomes" id="UP000199125">
    <property type="component" value="Unassembled WGS sequence"/>
</dbReference>
<feature type="binding site" evidence="7 8">
    <location>
        <position position="55"/>
    </location>
    <ligand>
        <name>S-adenosyl-L-methionine</name>
        <dbReference type="ChEBI" id="CHEBI:59789"/>
    </ligand>
</feature>
<evidence type="ECO:0000256" key="8">
    <source>
        <dbReference type="PROSITE-ProRule" id="PRU01026"/>
    </source>
</evidence>
<dbReference type="InterPro" id="IPR020598">
    <property type="entry name" value="rRNA_Ade_methylase_Trfase_N"/>
</dbReference>
<dbReference type="EC" id="2.1.1.182" evidence="7"/>
<feature type="binding site" evidence="7 8">
    <location>
        <position position="103"/>
    </location>
    <ligand>
        <name>S-adenosyl-L-methionine</name>
        <dbReference type="ChEBI" id="CHEBI:59789"/>
    </ligand>
</feature>
<dbReference type="InterPro" id="IPR020596">
    <property type="entry name" value="rRNA_Ade_Mease_Trfase_CS"/>
</dbReference>
<dbReference type="InterPro" id="IPR029063">
    <property type="entry name" value="SAM-dependent_MTases_sf"/>
</dbReference>
<evidence type="ECO:0000256" key="6">
    <source>
        <dbReference type="ARBA" id="ARBA00022884"/>
    </source>
</evidence>
<keyword evidence="6 7" id="KW-0694">RNA-binding</keyword>
<dbReference type="GO" id="GO:0005829">
    <property type="term" value="C:cytosol"/>
    <property type="evidence" value="ECO:0007669"/>
    <property type="project" value="TreeGrafter"/>
</dbReference>
<dbReference type="InterPro" id="IPR011530">
    <property type="entry name" value="rRNA_adenine_dimethylase"/>
</dbReference>
<keyword evidence="3 7" id="KW-0489">Methyltransferase</keyword>
<dbReference type="Pfam" id="PF00398">
    <property type="entry name" value="RrnaAD"/>
    <property type="match status" value="1"/>
</dbReference>
<comment type="similarity">
    <text evidence="7">Belongs to the class I-like SAM-binding methyltransferase superfamily. rRNA adenine N(6)-methyltransferase family. RsmA subfamily.</text>
</comment>
<keyword evidence="11" id="KW-1185">Reference proteome</keyword>
<evidence type="ECO:0000256" key="7">
    <source>
        <dbReference type="HAMAP-Rule" id="MF_00607"/>
    </source>
</evidence>
<dbReference type="FunFam" id="1.10.8.100:FF:000001">
    <property type="entry name" value="Ribosomal RNA small subunit methyltransferase A"/>
    <property type="match status" value="1"/>
</dbReference>
<feature type="binding site" evidence="7 8">
    <location>
        <position position="28"/>
    </location>
    <ligand>
        <name>S-adenosyl-L-methionine</name>
        <dbReference type="ChEBI" id="CHEBI:59789"/>
    </ligand>
</feature>
<evidence type="ECO:0000259" key="9">
    <source>
        <dbReference type="SMART" id="SM00650"/>
    </source>
</evidence>
<comment type="catalytic activity">
    <reaction evidence="7">
        <text>adenosine(1518)/adenosine(1519) in 16S rRNA + 4 S-adenosyl-L-methionine = N(6)-dimethyladenosine(1518)/N(6)-dimethyladenosine(1519) in 16S rRNA + 4 S-adenosyl-L-homocysteine + 4 H(+)</text>
        <dbReference type="Rhea" id="RHEA:19609"/>
        <dbReference type="Rhea" id="RHEA-COMP:10232"/>
        <dbReference type="Rhea" id="RHEA-COMP:10233"/>
        <dbReference type="ChEBI" id="CHEBI:15378"/>
        <dbReference type="ChEBI" id="CHEBI:57856"/>
        <dbReference type="ChEBI" id="CHEBI:59789"/>
        <dbReference type="ChEBI" id="CHEBI:74411"/>
        <dbReference type="ChEBI" id="CHEBI:74493"/>
        <dbReference type="EC" id="2.1.1.182"/>
    </reaction>
</comment>
<evidence type="ECO:0000256" key="5">
    <source>
        <dbReference type="ARBA" id="ARBA00022691"/>
    </source>
</evidence>
<dbReference type="EMBL" id="FNXG01000001">
    <property type="protein sequence ID" value="SEH70408.1"/>
    <property type="molecule type" value="Genomic_DNA"/>
</dbReference>
<keyword evidence="5 7" id="KW-0949">S-adenosyl-L-methionine</keyword>
<evidence type="ECO:0000313" key="11">
    <source>
        <dbReference type="Proteomes" id="UP000199125"/>
    </source>
</evidence>
<dbReference type="PROSITE" id="PS51689">
    <property type="entry name" value="SAM_RNA_A_N6_MT"/>
    <property type="match status" value="1"/>
</dbReference>
<sequence>MSAIDGLPPLREVIARHDLRAKKQLGQNFLLDLNLTARIARAAGDLTQCDVIEVGPGPGGLTRGLLAEGARHVLAIEKDARAIPALQEIAAHYPGRLTVIQGDALQIDPLAHVTPPIRIAANLPYNIGTELLVGWLTPPQWPPFWQSLTLMFQKEVAQRIVARPGGKDYGRLAILAQWRCEARIVLTLPPQAFVPAPKVESAVVHLTALPEPRFPADARVLGEITRAAFNQRRKMLRAALRGLHPQVESLLEASGILPTARAEEIDLERYCALARALSAARATAAAGARQE</sequence>
<keyword evidence="1 7" id="KW-0963">Cytoplasm</keyword>
<keyword evidence="4 7" id="KW-0808">Transferase</keyword>
<feature type="binding site" evidence="7 8">
    <location>
        <position position="77"/>
    </location>
    <ligand>
        <name>S-adenosyl-L-methionine</name>
        <dbReference type="ChEBI" id="CHEBI:59789"/>
    </ligand>
</feature>
<dbReference type="InterPro" id="IPR023165">
    <property type="entry name" value="rRNA_Ade_diMease-like_C"/>
</dbReference>
<dbReference type="RefSeq" id="WP_090845592.1">
    <property type="nucleotide sequence ID" value="NZ_FNXG01000001.1"/>
</dbReference>
<dbReference type="SUPFAM" id="SSF53335">
    <property type="entry name" value="S-adenosyl-L-methionine-dependent methyltransferases"/>
    <property type="match status" value="1"/>
</dbReference>
<dbReference type="PROSITE" id="PS01131">
    <property type="entry name" value="RRNA_A_DIMETH"/>
    <property type="match status" value="1"/>
</dbReference>
<evidence type="ECO:0000256" key="2">
    <source>
        <dbReference type="ARBA" id="ARBA00022552"/>
    </source>
</evidence>
<feature type="binding site" evidence="7 8">
    <location>
        <position position="122"/>
    </location>
    <ligand>
        <name>S-adenosyl-L-methionine</name>
        <dbReference type="ChEBI" id="CHEBI:59789"/>
    </ligand>
</feature>
<dbReference type="PANTHER" id="PTHR11727:SF7">
    <property type="entry name" value="DIMETHYLADENOSINE TRANSFERASE-RELATED"/>
    <property type="match status" value="1"/>
</dbReference>
<evidence type="ECO:0000256" key="1">
    <source>
        <dbReference type="ARBA" id="ARBA00022490"/>
    </source>
</evidence>
<evidence type="ECO:0000313" key="10">
    <source>
        <dbReference type="EMBL" id="SEH70408.1"/>
    </source>
</evidence>
<dbReference type="NCBIfam" id="TIGR00755">
    <property type="entry name" value="ksgA"/>
    <property type="match status" value="1"/>
</dbReference>
<dbReference type="SMART" id="SM00650">
    <property type="entry name" value="rADc"/>
    <property type="match status" value="1"/>
</dbReference>
<dbReference type="OrthoDB" id="9814755at2"/>
<evidence type="ECO:0000256" key="3">
    <source>
        <dbReference type="ARBA" id="ARBA00022603"/>
    </source>
</evidence>
<feature type="binding site" evidence="7 8">
    <location>
        <position position="30"/>
    </location>
    <ligand>
        <name>S-adenosyl-L-methionine</name>
        <dbReference type="ChEBI" id="CHEBI:59789"/>
    </ligand>
</feature>
<feature type="domain" description="Ribosomal RNA adenine methylase transferase N-terminal" evidence="9">
    <location>
        <begin position="35"/>
        <end position="210"/>
    </location>
</feature>
<dbReference type="GO" id="GO:0052908">
    <property type="term" value="F:16S rRNA (adenine(1518)-N(6)/adenine(1519)-N(6))-dimethyltransferase activity"/>
    <property type="evidence" value="ECO:0007669"/>
    <property type="project" value="UniProtKB-EC"/>
</dbReference>
<dbReference type="GO" id="GO:0003723">
    <property type="term" value="F:RNA binding"/>
    <property type="evidence" value="ECO:0007669"/>
    <property type="project" value="UniProtKB-UniRule"/>
</dbReference>
<evidence type="ECO:0000256" key="4">
    <source>
        <dbReference type="ARBA" id="ARBA00022679"/>
    </source>
</evidence>
<dbReference type="HAMAP" id="MF_00607">
    <property type="entry name" value="16SrRNA_methyltr_A"/>
    <property type="match status" value="1"/>
</dbReference>
<dbReference type="PANTHER" id="PTHR11727">
    <property type="entry name" value="DIMETHYLADENOSINE TRANSFERASE"/>
    <property type="match status" value="1"/>
</dbReference>
<protein>
    <recommendedName>
        <fullName evidence="7">Ribosomal RNA small subunit methyltransferase A</fullName>
        <ecNumber evidence="7">2.1.1.182</ecNumber>
    </recommendedName>
    <alternativeName>
        <fullName evidence="7">16S rRNA (adenine(1518)-N(6)/adenine(1519)-N(6))-dimethyltransferase</fullName>
    </alternativeName>
    <alternativeName>
        <fullName evidence="7">16S rRNA dimethyladenosine transferase</fullName>
    </alternativeName>
    <alternativeName>
        <fullName evidence="7">16S rRNA dimethylase</fullName>
    </alternativeName>
    <alternativeName>
        <fullName evidence="7">S-adenosylmethionine-6-N', N'-adenosyl(rRNA) dimethyltransferase</fullName>
    </alternativeName>
</protein>
<dbReference type="STRING" id="65735.SAMN04488075_0877"/>
<dbReference type="AlphaFoldDB" id="A0A1H6KB83"/>
<dbReference type="Gene3D" id="1.10.8.100">
    <property type="entry name" value="Ribosomal RNA adenine dimethylase-like, domain 2"/>
    <property type="match status" value="1"/>
</dbReference>